<gene>
    <name evidence="1" type="ORF">EVAR_20270_1</name>
</gene>
<dbReference type="EMBL" id="BGZK01000377">
    <property type="protein sequence ID" value="GBP40129.1"/>
    <property type="molecule type" value="Genomic_DNA"/>
</dbReference>
<keyword evidence="2" id="KW-1185">Reference proteome</keyword>
<name>A0A4C1VPN9_EUMVA</name>
<sequence>MSQLTCLGWLGNPLFGRRRACVIVWRALNAVGPSGRTYFVDKGRSNWCGLGNSSDRRRNDSKAIAGAGVLGSYPSRSTSATPCLQSSFPSVSFMSRFYKQMNG</sequence>
<evidence type="ECO:0000313" key="1">
    <source>
        <dbReference type="EMBL" id="GBP40129.1"/>
    </source>
</evidence>
<reference evidence="1 2" key="1">
    <citation type="journal article" date="2019" name="Commun. Biol.">
        <title>The bagworm genome reveals a unique fibroin gene that provides high tensile strength.</title>
        <authorList>
            <person name="Kono N."/>
            <person name="Nakamura H."/>
            <person name="Ohtoshi R."/>
            <person name="Tomita M."/>
            <person name="Numata K."/>
            <person name="Arakawa K."/>
        </authorList>
    </citation>
    <scope>NUCLEOTIDE SEQUENCE [LARGE SCALE GENOMIC DNA]</scope>
</reference>
<dbReference type="AlphaFoldDB" id="A0A4C1VPN9"/>
<organism evidence="1 2">
    <name type="scientific">Eumeta variegata</name>
    <name type="common">Bagworm moth</name>
    <name type="synonym">Eumeta japonica</name>
    <dbReference type="NCBI Taxonomy" id="151549"/>
    <lineage>
        <taxon>Eukaryota</taxon>
        <taxon>Metazoa</taxon>
        <taxon>Ecdysozoa</taxon>
        <taxon>Arthropoda</taxon>
        <taxon>Hexapoda</taxon>
        <taxon>Insecta</taxon>
        <taxon>Pterygota</taxon>
        <taxon>Neoptera</taxon>
        <taxon>Endopterygota</taxon>
        <taxon>Lepidoptera</taxon>
        <taxon>Glossata</taxon>
        <taxon>Ditrysia</taxon>
        <taxon>Tineoidea</taxon>
        <taxon>Psychidae</taxon>
        <taxon>Oiketicinae</taxon>
        <taxon>Eumeta</taxon>
    </lineage>
</organism>
<protein>
    <submittedName>
        <fullName evidence="1">Uncharacterized protein</fullName>
    </submittedName>
</protein>
<dbReference type="Proteomes" id="UP000299102">
    <property type="component" value="Unassembled WGS sequence"/>
</dbReference>
<evidence type="ECO:0000313" key="2">
    <source>
        <dbReference type="Proteomes" id="UP000299102"/>
    </source>
</evidence>
<comment type="caution">
    <text evidence="1">The sequence shown here is derived from an EMBL/GenBank/DDBJ whole genome shotgun (WGS) entry which is preliminary data.</text>
</comment>
<proteinExistence type="predicted"/>
<accession>A0A4C1VPN9</accession>